<dbReference type="Gene3D" id="3.30.530.20">
    <property type="match status" value="1"/>
</dbReference>
<dbReference type="Pfam" id="PF00407">
    <property type="entry name" value="Bet_v_1"/>
    <property type="match status" value="1"/>
</dbReference>
<dbReference type="AlphaFoldDB" id="A0A816YJN4"/>
<dbReference type="Proteomes" id="UP001295469">
    <property type="component" value="Chromosome A07"/>
</dbReference>
<dbReference type="GO" id="GO:0004864">
    <property type="term" value="F:protein phosphatase inhibitor activity"/>
    <property type="evidence" value="ECO:0007669"/>
    <property type="project" value="InterPro"/>
</dbReference>
<evidence type="ECO:0000259" key="1">
    <source>
        <dbReference type="SMART" id="SM01037"/>
    </source>
</evidence>
<dbReference type="SMART" id="SM01037">
    <property type="entry name" value="Bet_v_1"/>
    <property type="match status" value="1"/>
</dbReference>
<evidence type="ECO:0000313" key="2">
    <source>
        <dbReference type="EMBL" id="CAF2161492.1"/>
    </source>
</evidence>
<dbReference type="PANTHER" id="PTHR31907">
    <property type="entry name" value="MLP-LIKE PROTEIN 423"/>
    <property type="match status" value="1"/>
</dbReference>
<reference evidence="2" key="1">
    <citation type="submission" date="2021-01" db="EMBL/GenBank/DDBJ databases">
        <authorList>
            <consortium name="Genoscope - CEA"/>
            <person name="William W."/>
        </authorList>
    </citation>
    <scope>NUCLEOTIDE SEQUENCE</scope>
</reference>
<dbReference type="InterPro" id="IPR023393">
    <property type="entry name" value="START-like_dom_sf"/>
</dbReference>
<dbReference type="SUPFAM" id="SSF55961">
    <property type="entry name" value="Bet v1-like"/>
    <property type="match status" value="1"/>
</dbReference>
<dbReference type="GO" id="GO:0010427">
    <property type="term" value="F:abscisic acid binding"/>
    <property type="evidence" value="ECO:0007669"/>
    <property type="project" value="InterPro"/>
</dbReference>
<accession>A0A816YJN4</accession>
<dbReference type="InterPro" id="IPR051761">
    <property type="entry name" value="MLP-like_ligand-binding"/>
</dbReference>
<dbReference type="InterPro" id="IPR024949">
    <property type="entry name" value="Bet_v_I_allergen"/>
</dbReference>
<dbReference type="PRINTS" id="PR00634">
    <property type="entry name" value="BETALLERGEN"/>
</dbReference>
<feature type="domain" description="Bet v I/Major latex protein" evidence="1">
    <location>
        <begin position="2"/>
        <end position="116"/>
    </location>
</feature>
<dbReference type="GO" id="GO:0009738">
    <property type="term" value="P:abscisic acid-activated signaling pathway"/>
    <property type="evidence" value="ECO:0007669"/>
    <property type="project" value="InterPro"/>
</dbReference>
<dbReference type="GO" id="GO:0006952">
    <property type="term" value="P:defense response"/>
    <property type="evidence" value="ECO:0007669"/>
    <property type="project" value="InterPro"/>
</dbReference>
<name>A0A816YJN4_BRANA</name>
<dbReference type="EMBL" id="HG994361">
    <property type="protein sequence ID" value="CAF2161492.1"/>
    <property type="molecule type" value="Genomic_DNA"/>
</dbReference>
<dbReference type="GO" id="GO:0038023">
    <property type="term" value="F:signaling receptor activity"/>
    <property type="evidence" value="ECO:0007669"/>
    <property type="project" value="InterPro"/>
</dbReference>
<sequence>MGLSGVLHVEVEVKSPAEKFWVALGDGSPLVKVSAERIETVDLENKSMTYSIIGGEMLEYYKTFKGTITVTPKGGGSILKWSAEFEKTGHEIEDPHVIKDFAVKNFKEIDEYLLKQSSV</sequence>
<organism evidence="2">
    <name type="scientific">Brassica napus</name>
    <name type="common">Rape</name>
    <dbReference type="NCBI Taxonomy" id="3708"/>
    <lineage>
        <taxon>Eukaryota</taxon>
        <taxon>Viridiplantae</taxon>
        <taxon>Streptophyta</taxon>
        <taxon>Embryophyta</taxon>
        <taxon>Tracheophyta</taxon>
        <taxon>Spermatophyta</taxon>
        <taxon>Magnoliopsida</taxon>
        <taxon>eudicotyledons</taxon>
        <taxon>Gunneridae</taxon>
        <taxon>Pentapetalae</taxon>
        <taxon>rosids</taxon>
        <taxon>malvids</taxon>
        <taxon>Brassicales</taxon>
        <taxon>Brassicaceae</taxon>
        <taxon>Brassiceae</taxon>
        <taxon>Brassica</taxon>
    </lineage>
</organism>
<dbReference type="InterPro" id="IPR000916">
    <property type="entry name" value="Bet_v_I/MLP"/>
</dbReference>
<proteinExistence type="predicted"/>
<gene>
    <name evidence="2" type="ORF">DARMORV10_A07P13480.1</name>
</gene>
<protein>
    <submittedName>
        <fullName evidence="2">(rape) hypothetical protein</fullName>
    </submittedName>
</protein>